<proteinExistence type="predicted"/>
<sequence>MSEYQGKQGKSMEILACLSVPYFNDFITENKMNLMQWLKYNQQTEPMALFALWRSRFAMALRDYKKLGVIVEGKGTYNKAFWEDILKGTEALYDTRVTSTVNGIGATVMATVSATTMLAESFTTTDNELIADSSTATVDNTTAATGKEGTIRTAAETASRSYEATSTSTITPTTTGDDTIASIHLTWDKIPADDHELRFYYLAHKKCFPSALLNEEEKMHLS</sequence>
<evidence type="ECO:0000313" key="2">
    <source>
        <dbReference type="Proteomes" id="UP000650833"/>
    </source>
</evidence>
<dbReference type="EMBL" id="JAEPRC010000678">
    <property type="protein sequence ID" value="KAG2193034.1"/>
    <property type="molecule type" value="Genomic_DNA"/>
</dbReference>
<protein>
    <submittedName>
        <fullName evidence="1">Uncharacterized protein</fullName>
    </submittedName>
</protein>
<dbReference type="Proteomes" id="UP000650833">
    <property type="component" value="Unassembled WGS sequence"/>
</dbReference>
<name>A0A8H7QHV7_9FUNG</name>
<keyword evidence="2" id="KW-1185">Reference proteome</keyword>
<organism evidence="1 2">
    <name type="scientific">Mucor plumbeus</name>
    <dbReference type="NCBI Taxonomy" id="97098"/>
    <lineage>
        <taxon>Eukaryota</taxon>
        <taxon>Fungi</taxon>
        <taxon>Fungi incertae sedis</taxon>
        <taxon>Mucoromycota</taxon>
        <taxon>Mucoromycotina</taxon>
        <taxon>Mucoromycetes</taxon>
        <taxon>Mucorales</taxon>
        <taxon>Mucorineae</taxon>
        <taxon>Mucoraceae</taxon>
        <taxon>Mucor</taxon>
    </lineage>
</organism>
<comment type="caution">
    <text evidence="1">The sequence shown here is derived from an EMBL/GenBank/DDBJ whole genome shotgun (WGS) entry which is preliminary data.</text>
</comment>
<dbReference type="AlphaFoldDB" id="A0A8H7QHV7"/>
<reference evidence="1" key="1">
    <citation type="submission" date="2020-12" db="EMBL/GenBank/DDBJ databases">
        <title>Metabolic potential, ecology and presence of endohyphal bacteria is reflected in genomic diversity of Mucoromycotina.</title>
        <authorList>
            <person name="Muszewska A."/>
            <person name="Okrasinska A."/>
            <person name="Steczkiewicz K."/>
            <person name="Drgas O."/>
            <person name="Orlowska M."/>
            <person name="Perlinska-Lenart U."/>
            <person name="Aleksandrzak-Piekarczyk T."/>
            <person name="Szatraj K."/>
            <person name="Zielenkiewicz U."/>
            <person name="Pilsyk S."/>
            <person name="Malc E."/>
            <person name="Mieczkowski P."/>
            <person name="Kruszewska J.S."/>
            <person name="Biernat P."/>
            <person name="Pawlowska J."/>
        </authorList>
    </citation>
    <scope>NUCLEOTIDE SEQUENCE</scope>
    <source>
        <strain evidence="1">CBS 226.32</strain>
    </source>
</reference>
<gene>
    <name evidence="1" type="ORF">INT46_000007</name>
</gene>
<dbReference type="OrthoDB" id="2246019at2759"/>
<evidence type="ECO:0000313" key="1">
    <source>
        <dbReference type="EMBL" id="KAG2193034.1"/>
    </source>
</evidence>
<accession>A0A8H7QHV7</accession>